<dbReference type="RefSeq" id="WP_110377664.1">
    <property type="nucleotide sequence ID" value="NZ_JAHBRY010000001.1"/>
</dbReference>
<sequence length="952" mass="103984">MHATVPPRLPDAPPPATLTTGWPGHVTLLRRQARLLMDRGDHRAARPIWESLRRSLPRDTEARHCLAQIRSLLQREDQATRRSADVPPHELPWDAAPPTRMPMPAGSMPAGSMPSEPVRAAFTSAELVPARSATLHAPSARSSSAARSSSRDLTVAPAEVPQRLDDTLLDVHAAARAQDHSALLVALEAARATLPTEEARDLVALHGPPLLTWLGRLEHSDIAMREDLERRAAQLFARHDRLMLRLFRQIAEDGRVDAIITLLAELTSRPPPAPGDPATALRLVSLLLPGYAEEAQGAALAALLLGNGGRHREAVDWWRKALCREAGTANRRGLLAALRAAGDDHALAREIGSWLADDATPAARAGGERSAVIAGVRHLVQRAQQTGDASTLEAIELYLADQPPGPLASWIAASCALARNDGRAALSHLDAALRCSGGTACPPLDLHAERALVLMRDHLYGEALEAFALADPASNDGLYARRREHLQAIARFCKSAPHPLRYPECLVDVIMTEVAARPVRYRPRRGHVVMVAGSLGQGGGERQTQTMVRRLLGEPRIARLTLLVRSVHLKPGDDFFYDSVKALPVAHHVYGRDWAQPSTIATVLPELANRPHLARAIALMPHNMREEIIRLCRALWDHRPQAVHIWQDMHAAALACHIAGVPRFFIHRGSLSPDYWAQTGHQTATHFRPMRHCYRRLLERPDFVILNNSQAGCHTDQEWLGWPDASRFRVIYNAVDFAALGPEQGRNVALRETLGIADPAAPVIGGAFRLQPVKRPLWWAEAARLILQAAPDAHFLIIGDGDMTETVAAFATAHGFGHRLHLPGRVANVGDWYRAMDIKLLTSEREGIPNAIIEAQHFGVPVVATDVGGVAEAIAQGESGFAIKAQSPADYADAVIRILRDPAWQARARLQAPAHVHAMFSLDTVVDQLCGFYGLSRTCRSDADTGSRRDNA</sequence>
<keyword evidence="3" id="KW-1185">Reference proteome</keyword>
<comment type="caution">
    <text evidence="2">The sequence shown here is derived from an EMBL/GenBank/DDBJ whole genome shotgun (WGS) entry which is preliminary data.</text>
</comment>
<dbReference type="OrthoDB" id="9790710at2"/>
<dbReference type="PANTHER" id="PTHR12526:SF636">
    <property type="entry name" value="BLL3647 PROTEIN"/>
    <property type="match status" value="1"/>
</dbReference>
<reference evidence="2 3" key="1">
    <citation type="submission" date="2018-05" db="EMBL/GenBank/DDBJ databases">
        <title>Genomic Encyclopedia of Type Strains, Phase IV (KMG-IV): sequencing the most valuable type-strain genomes for metagenomic binning, comparative biology and taxonomic classification.</title>
        <authorList>
            <person name="Goeker M."/>
        </authorList>
    </citation>
    <scope>NUCLEOTIDE SEQUENCE [LARGE SCALE GENOMIC DNA]</scope>
    <source>
        <strain evidence="2 3">DSM 6462</strain>
    </source>
</reference>
<gene>
    <name evidence="2" type="ORF">C7450_1145</name>
</gene>
<feature type="compositionally biased region" description="Low complexity" evidence="1">
    <location>
        <begin position="139"/>
        <end position="148"/>
    </location>
</feature>
<dbReference type="Pfam" id="PF13692">
    <property type="entry name" value="Glyco_trans_1_4"/>
    <property type="match status" value="1"/>
</dbReference>
<dbReference type="AlphaFoldDB" id="A0A2V3TWZ6"/>
<protein>
    <submittedName>
        <fullName evidence="2">Glycosyltransferase involved in cell wall biosynthesis</fullName>
    </submittedName>
</protein>
<dbReference type="GO" id="GO:0016757">
    <property type="term" value="F:glycosyltransferase activity"/>
    <property type="evidence" value="ECO:0007669"/>
    <property type="project" value="TreeGrafter"/>
</dbReference>
<keyword evidence="2" id="KW-0808">Transferase</keyword>
<dbReference type="Proteomes" id="UP000248021">
    <property type="component" value="Unassembled WGS sequence"/>
</dbReference>
<proteinExistence type="predicted"/>
<evidence type="ECO:0000313" key="2">
    <source>
        <dbReference type="EMBL" id="PXW53129.1"/>
    </source>
</evidence>
<feature type="compositionally biased region" description="Basic and acidic residues" evidence="1">
    <location>
        <begin position="76"/>
        <end position="92"/>
    </location>
</feature>
<dbReference type="SUPFAM" id="SSF53756">
    <property type="entry name" value="UDP-Glycosyltransferase/glycogen phosphorylase"/>
    <property type="match status" value="1"/>
</dbReference>
<accession>A0A2V3TWZ6</accession>
<name>A0A2V3TWZ6_9HYPH</name>
<dbReference type="EMBL" id="QJJK01000014">
    <property type="protein sequence ID" value="PXW53129.1"/>
    <property type="molecule type" value="Genomic_DNA"/>
</dbReference>
<organism evidence="2 3">
    <name type="scientific">Chelatococcus asaccharovorans</name>
    <dbReference type="NCBI Taxonomy" id="28210"/>
    <lineage>
        <taxon>Bacteria</taxon>
        <taxon>Pseudomonadati</taxon>
        <taxon>Pseudomonadota</taxon>
        <taxon>Alphaproteobacteria</taxon>
        <taxon>Hyphomicrobiales</taxon>
        <taxon>Chelatococcaceae</taxon>
        <taxon>Chelatococcus</taxon>
    </lineage>
</organism>
<dbReference type="PANTHER" id="PTHR12526">
    <property type="entry name" value="GLYCOSYLTRANSFERASE"/>
    <property type="match status" value="1"/>
</dbReference>
<dbReference type="Gene3D" id="3.40.50.2000">
    <property type="entry name" value="Glycogen Phosphorylase B"/>
    <property type="match status" value="2"/>
</dbReference>
<evidence type="ECO:0000256" key="1">
    <source>
        <dbReference type="SAM" id="MobiDB-lite"/>
    </source>
</evidence>
<feature type="region of interest" description="Disordered" evidence="1">
    <location>
        <begin position="133"/>
        <end position="158"/>
    </location>
</feature>
<evidence type="ECO:0000313" key="3">
    <source>
        <dbReference type="Proteomes" id="UP000248021"/>
    </source>
</evidence>
<feature type="region of interest" description="Disordered" evidence="1">
    <location>
        <begin position="76"/>
        <end position="101"/>
    </location>
</feature>